<feature type="region of interest" description="Disordered" evidence="1">
    <location>
        <begin position="152"/>
        <end position="172"/>
    </location>
</feature>
<comment type="caution">
    <text evidence="2">The sequence shown here is derived from an EMBL/GenBank/DDBJ whole genome shotgun (WGS) entry which is preliminary data.</text>
</comment>
<dbReference type="AlphaFoldDB" id="A0A9D4Q9J4"/>
<feature type="region of interest" description="Disordered" evidence="1">
    <location>
        <begin position="65"/>
        <end position="94"/>
    </location>
</feature>
<evidence type="ECO:0000313" key="3">
    <source>
        <dbReference type="Proteomes" id="UP000821837"/>
    </source>
</evidence>
<reference evidence="2" key="1">
    <citation type="journal article" date="2020" name="Cell">
        <title>Large-Scale Comparative Analyses of Tick Genomes Elucidate Their Genetic Diversity and Vector Capacities.</title>
        <authorList>
            <consortium name="Tick Genome and Microbiome Consortium (TIGMIC)"/>
            <person name="Jia N."/>
            <person name="Wang J."/>
            <person name="Shi W."/>
            <person name="Du L."/>
            <person name="Sun Y."/>
            <person name="Zhan W."/>
            <person name="Jiang J.F."/>
            <person name="Wang Q."/>
            <person name="Zhang B."/>
            <person name="Ji P."/>
            <person name="Bell-Sakyi L."/>
            <person name="Cui X.M."/>
            <person name="Yuan T.T."/>
            <person name="Jiang B.G."/>
            <person name="Yang W.F."/>
            <person name="Lam T.T."/>
            <person name="Chang Q.C."/>
            <person name="Ding S.J."/>
            <person name="Wang X.J."/>
            <person name="Zhu J.G."/>
            <person name="Ruan X.D."/>
            <person name="Zhao L."/>
            <person name="Wei J.T."/>
            <person name="Ye R.Z."/>
            <person name="Que T.C."/>
            <person name="Du C.H."/>
            <person name="Zhou Y.H."/>
            <person name="Cheng J.X."/>
            <person name="Dai P.F."/>
            <person name="Guo W.B."/>
            <person name="Han X.H."/>
            <person name="Huang E.J."/>
            <person name="Li L.F."/>
            <person name="Wei W."/>
            <person name="Gao Y.C."/>
            <person name="Liu J.Z."/>
            <person name="Shao H.Z."/>
            <person name="Wang X."/>
            <person name="Wang C.C."/>
            <person name="Yang T.C."/>
            <person name="Huo Q.B."/>
            <person name="Li W."/>
            <person name="Chen H.Y."/>
            <person name="Chen S.E."/>
            <person name="Zhou L.G."/>
            <person name="Ni X.B."/>
            <person name="Tian J.H."/>
            <person name="Sheng Y."/>
            <person name="Liu T."/>
            <person name="Pan Y.S."/>
            <person name="Xia L.Y."/>
            <person name="Li J."/>
            <person name="Zhao F."/>
            <person name="Cao W.C."/>
        </authorList>
    </citation>
    <scope>NUCLEOTIDE SEQUENCE</scope>
    <source>
        <strain evidence="2">Rsan-2018</strain>
    </source>
</reference>
<evidence type="ECO:0000313" key="2">
    <source>
        <dbReference type="EMBL" id="KAH7972247.1"/>
    </source>
</evidence>
<protein>
    <submittedName>
        <fullName evidence="2">Uncharacterized protein</fullName>
    </submittedName>
</protein>
<name>A0A9D4Q9J4_RHISA</name>
<reference evidence="2" key="2">
    <citation type="submission" date="2021-09" db="EMBL/GenBank/DDBJ databases">
        <authorList>
            <person name="Jia N."/>
            <person name="Wang J."/>
            <person name="Shi W."/>
            <person name="Du L."/>
            <person name="Sun Y."/>
            <person name="Zhan W."/>
            <person name="Jiang J."/>
            <person name="Wang Q."/>
            <person name="Zhang B."/>
            <person name="Ji P."/>
            <person name="Sakyi L.B."/>
            <person name="Cui X."/>
            <person name="Yuan T."/>
            <person name="Jiang B."/>
            <person name="Yang W."/>
            <person name="Lam T.T.-Y."/>
            <person name="Chang Q."/>
            <person name="Ding S."/>
            <person name="Wang X."/>
            <person name="Zhu J."/>
            <person name="Ruan X."/>
            <person name="Zhao L."/>
            <person name="Wei J."/>
            <person name="Que T."/>
            <person name="Du C."/>
            <person name="Cheng J."/>
            <person name="Dai P."/>
            <person name="Han X."/>
            <person name="Huang E."/>
            <person name="Gao Y."/>
            <person name="Liu J."/>
            <person name="Shao H."/>
            <person name="Ye R."/>
            <person name="Li L."/>
            <person name="Wei W."/>
            <person name="Wang X."/>
            <person name="Wang C."/>
            <person name="Huo Q."/>
            <person name="Li W."/>
            <person name="Guo W."/>
            <person name="Chen H."/>
            <person name="Chen S."/>
            <person name="Zhou L."/>
            <person name="Zhou L."/>
            <person name="Ni X."/>
            <person name="Tian J."/>
            <person name="Zhou Y."/>
            <person name="Sheng Y."/>
            <person name="Liu T."/>
            <person name="Pan Y."/>
            <person name="Xia L."/>
            <person name="Li J."/>
            <person name="Zhao F."/>
            <person name="Cao W."/>
        </authorList>
    </citation>
    <scope>NUCLEOTIDE SEQUENCE</scope>
    <source>
        <strain evidence="2">Rsan-2018</strain>
        <tissue evidence="2">Larvae</tissue>
    </source>
</reference>
<accession>A0A9D4Q9J4</accession>
<proteinExistence type="predicted"/>
<keyword evidence="3" id="KW-1185">Reference proteome</keyword>
<dbReference type="EMBL" id="JABSTV010001247">
    <property type="protein sequence ID" value="KAH7972247.1"/>
    <property type="molecule type" value="Genomic_DNA"/>
</dbReference>
<evidence type="ECO:0000256" key="1">
    <source>
        <dbReference type="SAM" id="MobiDB-lite"/>
    </source>
</evidence>
<gene>
    <name evidence="2" type="ORF">HPB52_009897</name>
</gene>
<organism evidence="2 3">
    <name type="scientific">Rhipicephalus sanguineus</name>
    <name type="common">Brown dog tick</name>
    <name type="synonym">Ixodes sanguineus</name>
    <dbReference type="NCBI Taxonomy" id="34632"/>
    <lineage>
        <taxon>Eukaryota</taxon>
        <taxon>Metazoa</taxon>
        <taxon>Ecdysozoa</taxon>
        <taxon>Arthropoda</taxon>
        <taxon>Chelicerata</taxon>
        <taxon>Arachnida</taxon>
        <taxon>Acari</taxon>
        <taxon>Parasitiformes</taxon>
        <taxon>Ixodida</taxon>
        <taxon>Ixodoidea</taxon>
        <taxon>Ixodidae</taxon>
        <taxon>Rhipicephalinae</taxon>
        <taxon>Rhipicephalus</taxon>
        <taxon>Rhipicephalus</taxon>
    </lineage>
</organism>
<sequence>MRVRAAFLKTRHRPGYALAPRQVSFRTPSLGNKALPPPPGYARGSGRCVDALDVVLGLPRRAKPRRTPAMECGAPVGEPPENSGRTFSADHQPRSSLAVSAAGVTRLVASLFTRPVADSEPRQREPRKPARHLVMSGRAIALPQFHATWTPTYTGAEGEQGPNTSRKPENLPCMGRRLKEQWQWYATAEAT</sequence>
<dbReference type="Proteomes" id="UP000821837">
    <property type="component" value="Chromosome 11"/>
</dbReference>